<dbReference type="InterPro" id="IPR007474">
    <property type="entry name" value="ApaG_domain"/>
</dbReference>
<dbReference type="InterPro" id="IPR023065">
    <property type="entry name" value="Uncharacterised_ApaG"/>
</dbReference>
<evidence type="ECO:0000256" key="1">
    <source>
        <dbReference type="ARBA" id="ARBA00017693"/>
    </source>
</evidence>
<accession>A0A1E2UUH6</accession>
<evidence type="ECO:0000256" key="2">
    <source>
        <dbReference type="HAMAP-Rule" id="MF_00791"/>
    </source>
</evidence>
<dbReference type="PROSITE" id="PS51087">
    <property type="entry name" value="APAG"/>
    <property type="match status" value="1"/>
</dbReference>
<dbReference type="AlphaFoldDB" id="A0A1E2UUH6"/>
<organism evidence="4 5">
    <name type="scientific">Candidatus Thiodiazotropha endoloripes</name>
    <dbReference type="NCBI Taxonomy" id="1818881"/>
    <lineage>
        <taxon>Bacteria</taxon>
        <taxon>Pseudomonadati</taxon>
        <taxon>Pseudomonadota</taxon>
        <taxon>Gammaproteobacteria</taxon>
        <taxon>Chromatiales</taxon>
        <taxon>Sedimenticolaceae</taxon>
        <taxon>Candidatus Thiodiazotropha</taxon>
    </lineage>
</organism>
<dbReference type="PANTHER" id="PTHR14289:SF16">
    <property type="entry name" value="POLYMERASE DELTA-INTERACTING PROTEIN 2"/>
    <property type="match status" value="1"/>
</dbReference>
<sequence>MKKMEKETKHHIEVEVETRYIESQSLPKEQRFVFSYTVTIRNDGESSARLMNRHWIITDANGKTQEVRGEGVVGEQPQLNPGETFRYTSGTVLDTPVGSMQGSYDMIDAHGNHFDALIPAFSLARPGSLH</sequence>
<dbReference type="Gene3D" id="2.60.40.1470">
    <property type="entry name" value="ApaG domain"/>
    <property type="match status" value="1"/>
</dbReference>
<reference evidence="4 5" key="1">
    <citation type="submission" date="2016-03" db="EMBL/GenBank/DDBJ databases">
        <title>Chemosynthetic sulphur-oxidizing symbionts of marine invertebrate animals are capable of nitrogen fixation.</title>
        <authorList>
            <person name="Petersen J.M."/>
            <person name="Kemper A."/>
            <person name="Gruber-Vodicka H."/>
            <person name="Cardini U."/>
            <person name="Geest Mvander."/>
            <person name="Kleiner M."/>
            <person name="Bulgheresi S."/>
            <person name="Fussmann M."/>
            <person name="Herbold C."/>
            <person name="Seah B.K.B."/>
            <person name="Antony C.Paul."/>
            <person name="Liu D."/>
            <person name="Belitz A."/>
            <person name="Weber M."/>
        </authorList>
    </citation>
    <scope>NUCLEOTIDE SEQUENCE [LARGE SCALE GENOMIC DNA]</scope>
    <source>
        <strain evidence="4">G_D</strain>
    </source>
</reference>
<dbReference type="NCBIfam" id="NF003967">
    <property type="entry name" value="PRK05461.1"/>
    <property type="match status" value="1"/>
</dbReference>
<protein>
    <recommendedName>
        <fullName evidence="1 2">Protein ApaG</fullName>
    </recommendedName>
</protein>
<dbReference type="GO" id="GO:0070987">
    <property type="term" value="P:error-free translesion synthesis"/>
    <property type="evidence" value="ECO:0007669"/>
    <property type="project" value="TreeGrafter"/>
</dbReference>
<dbReference type="Proteomes" id="UP000094849">
    <property type="component" value="Unassembled WGS sequence"/>
</dbReference>
<comment type="caution">
    <text evidence="4">The sequence shown here is derived from an EMBL/GenBank/DDBJ whole genome shotgun (WGS) entry which is preliminary data.</text>
</comment>
<dbReference type="EMBL" id="LVJZ01000003">
    <property type="protein sequence ID" value="ODB98429.1"/>
    <property type="molecule type" value="Genomic_DNA"/>
</dbReference>
<evidence type="ECO:0000313" key="4">
    <source>
        <dbReference type="EMBL" id="ODB98429.1"/>
    </source>
</evidence>
<dbReference type="InterPro" id="IPR036767">
    <property type="entry name" value="ApaG_sf"/>
</dbReference>
<keyword evidence="5" id="KW-1185">Reference proteome</keyword>
<evidence type="ECO:0000313" key="5">
    <source>
        <dbReference type="Proteomes" id="UP000094849"/>
    </source>
</evidence>
<dbReference type="PANTHER" id="PTHR14289">
    <property type="entry name" value="F-BOX ONLY PROTEIN 3"/>
    <property type="match status" value="1"/>
</dbReference>
<dbReference type="HAMAP" id="MF_00791">
    <property type="entry name" value="ApaG"/>
    <property type="match status" value="1"/>
</dbReference>
<gene>
    <name evidence="2" type="primary">apaG</name>
    <name evidence="4" type="ORF">A3196_01965</name>
</gene>
<dbReference type="Pfam" id="PF04379">
    <property type="entry name" value="DUF525"/>
    <property type="match status" value="1"/>
</dbReference>
<dbReference type="SUPFAM" id="SSF110069">
    <property type="entry name" value="ApaG-like"/>
    <property type="match status" value="1"/>
</dbReference>
<proteinExistence type="inferred from homology"/>
<feature type="domain" description="ApaG" evidence="3">
    <location>
        <begin position="6"/>
        <end position="130"/>
    </location>
</feature>
<name>A0A1E2UUH6_9GAMM</name>
<dbReference type="STRING" id="1818881.A3196_01965"/>
<evidence type="ECO:0000259" key="3">
    <source>
        <dbReference type="PROSITE" id="PS51087"/>
    </source>
</evidence>